<dbReference type="InterPro" id="IPR036188">
    <property type="entry name" value="FAD/NAD-bd_sf"/>
</dbReference>
<name>A0A521AT79_9RHOB</name>
<dbReference type="RefSeq" id="WP_142491654.1">
    <property type="nucleotide sequence ID" value="NZ_FXTO01000001.1"/>
</dbReference>
<dbReference type="InterPro" id="IPR006076">
    <property type="entry name" value="FAD-dep_OxRdtase"/>
</dbReference>
<protein>
    <submittedName>
        <fullName evidence="3">Glycine/D-amino acid oxidase</fullName>
    </submittedName>
</protein>
<dbReference type="EMBL" id="FXTO01000001">
    <property type="protein sequence ID" value="SMO38009.1"/>
    <property type="molecule type" value="Genomic_DNA"/>
</dbReference>
<dbReference type="Gene3D" id="3.50.50.60">
    <property type="entry name" value="FAD/NAD(P)-binding domain"/>
    <property type="match status" value="1"/>
</dbReference>
<organism evidence="3 4">
    <name type="scientific">Thalassovita litoralis</name>
    <dbReference type="NCBI Taxonomy" id="1010611"/>
    <lineage>
        <taxon>Bacteria</taxon>
        <taxon>Pseudomonadati</taxon>
        <taxon>Pseudomonadota</taxon>
        <taxon>Alphaproteobacteria</taxon>
        <taxon>Rhodobacterales</taxon>
        <taxon>Roseobacteraceae</taxon>
        <taxon>Thalassovita</taxon>
    </lineage>
</organism>
<dbReference type="Gene3D" id="3.30.9.10">
    <property type="entry name" value="D-Amino Acid Oxidase, subunit A, domain 2"/>
    <property type="match status" value="1"/>
</dbReference>
<dbReference type="PANTHER" id="PTHR13847:SF281">
    <property type="entry name" value="FAD DEPENDENT OXIDOREDUCTASE DOMAIN-CONTAINING PROTEIN"/>
    <property type="match status" value="1"/>
</dbReference>
<feature type="domain" description="FAD dependent oxidoreductase" evidence="2">
    <location>
        <begin position="40"/>
        <end position="399"/>
    </location>
</feature>
<dbReference type="GO" id="GO:0016491">
    <property type="term" value="F:oxidoreductase activity"/>
    <property type="evidence" value="ECO:0007669"/>
    <property type="project" value="UniProtKB-KW"/>
</dbReference>
<dbReference type="SUPFAM" id="SSF51905">
    <property type="entry name" value="FAD/NAD(P)-binding domain"/>
    <property type="match status" value="1"/>
</dbReference>
<dbReference type="OrthoDB" id="9806601at2"/>
<accession>A0A521AT79</accession>
<evidence type="ECO:0000313" key="3">
    <source>
        <dbReference type="EMBL" id="SMO38009.1"/>
    </source>
</evidence>
<dbReference type="Proteomes" id="UP000316030">
    <property type="component" value="Unassembled WGS sequence"/>
</dbReference>
<keyword evidence="4" id="KW-1185">Reference proteome</keyword>
<proteinExistence type="predicted"/>
<dbReference type="AlphaFoldDB" id="A0A521AT79"/>
<sequence>MKRILNDFAYGSGPNAACYWGPTTLATEQTPAASGPVRTRIAVVGAGFTGLSAALHLAEQGEDVTVFDAESPGWGASARNGGFCCLGGTALPGSMIRKRHGDDGLRHWRQTEIAAIELVRNLLIRHGIDAETHSQGETIMAHSPRAMRSLRHEQVEMDADYGFATTLHEPEDLTALGMRGAYHGALTMPHGFGVNPRRLSDGLARAALSAGARIHAHSPVLSVTRSGNGYHLTTPKAQITADRVIFATNGYSSEDVPDWMRARFMPLQSNVIVTRPLTDQEIADGWSSDQMAYTHQTLLHYFRLMPNGQFLFGMRGGLMSGPGAFASLQKRIRKQFERAFPFWKHVETPHSWNGALAFNAKLAPYVGPVPEMPGAFTGFAYHGNGVAMGTHAGAVLARLVLDQDAGPHYPALMQSTPKRFPLGRYRRLLMTPAYIAAAISGQ</sequence>
<keyword evidence="1" id="KW-0560">Oxidoreductase</keyword>
<gene>
    <name evidence="3" type="ORF">SAMN06265173_101354</name>
</gene>
<reference evidence="3 4" key="1">
    <citation type="submission" date="2017-05" db="EMBL/GenBank/DDBJ databases">
        <authorList>
            <person name="Varghese N."/>
            <person name="Submissions S."/>
        </authorList>
    </citation>
    <scope>NUCLEOTIDE SEQUENCE [LARGE SCALE GENOMIC DNA]</scope>
    <source>
        <strain evidence="3 4">DSM 29506</strain>
    </source>
</reference>
<evidence type="ECO:0000259" key="2">
    <source>
        <dbReference type="Pfam" id="PF01266"/>
    </source>
</evidence>
<dbReference type="Pfam" id="PF01266">
    <property type="entry name" value="DAO"/>
    <property type="match status" value="1"/>
</dbReference>
<evidence type="ECO:0000256" key="1">
    <source>
        <dbReference type="ARBA" id="ARBA00023002"/>
    </source>
</evidence>
<evidence type="ECO:0000313" key="4">
    <source>
        <dbReference type="Proteomes" id="UP000316030"/>
    </source>
</evidence>
<dbReference type="PANTHER" id="PTHR13847">
    <property type="entry name" value="SARCOSINE DEHYDROGENASE-RELATED"/>
    <property type="match status" value="1"/>
</dbReference>
<dbReference type="GO" id="GO:0005737">
    <property type="term" value="C:cytoplasm"/>
    <property type="evidence" value="ECO:0007669"/>
    <property type="project" value="TreeGrafter"/>
</dbReference>